<evidence type="ECO:0000256" key="1">
    <source>
        <dbReference type="SAM" id="Phobius"/>
    </source>
</evidence>
<organism evidence="2">
    <name type="scientific">viral metagenome</name>
    <dbReference type="NCBI Taxonomy" id="1070528"/>
    <lineage>
        <taxon>unclassified sequences</taxon>
        <taxon>metagenomes</taxon>
        <taxon>organismal metagenomes</taxon>
    </lineage>
</organism>
<dbReference type="AlphaFoldDB" id="A0A6C0M3G1"/>
<keyword evidence="1" id="KW-0812">Transmembrane</keyword>
<reference evidence="2" key="1">
    <citation type="journal article" date="2020" name="Nature">
        <title>Giant virus diversity and host interactions through global metagenomics.</title>
        <authorList>
            <person name="Schulz F."/>
            <person name="Roux S."/>
            <person name="Paez-Espino D."/>
            <person name="Jungbluth S."/>
            <person name="Walsh D.A."/>
            <person name="Denef V.J."/>
            <person name="McMahon K.D."/>
            <person name="Konstantinidis K.T."/>
            <person name="Eloe-Fadrosh E.A."/>
            <person name="Kyrpides N.C."/>
            <person name="Woyke T."/>
        </authorList>
    </citation>
    <scope>NUCLEOTIDE SEQUENCE</scope>
    <source>
        <strain evidence="2">GVMAG-S-1035124-57</strain>
    </source>
</reference>
<name>A0A6C0M3G1_9ZZZZ</name>
<sequence>MDDYAIYFNDYNSQSKKAIETYGDFRITRAYMIKKPLTKLTVCILNLITMQNNKQVLDDAMHLQLMIEIKINKCEKKMILIDKTNCINILTEFHIDNKYMIIPIKLKKKTTLRGILDKTCDHVGKIKFFNWHIYKNNCHYFIKQLIFQLNSEFKHRCIKCPKISKYFCNKLLGNTSLNIWLLFMFLYNFFQKYIINVKDDIISLIVNLL</sequence>
<protein>
    <submittedName>
        <fullName evidence="2">Uncharacterized protein</fullName>
    </submittedName>
</protein>
<dbReference type="EMBL" id="MN740631">
    <property type="protein sequence ID" value="QHU36775.1"/>
    <property type="molecule type" value="Genomic_DNA"/>
</dbReference>
<accession>A0A6C0M3G1</accession>
<evidence type="ECO:0000313" key="2">
    <source>
        <dbReference type="EMBL" id="QHU36775.1"/>
    </source>
</evidence>
<keyword evidence="1" id="KW-0472">Membrane</keyword>
<proteinExistence type="predicted"/>
<feature type="transmembrane region" description="Helical" evidence="1">
    <location>
        <begin position="171"/>
        <end position="190"/>
    </location>
</feature>
<keyword evidence="1" id="KW-1133">Transmembrane helix</keyword>